<gene>
    <name evidence="1" type="ORF">TNCV_1915241</name>
</gene>
<protein>
    <submittedName>
        <fullName evidence="1">Uncharacterized protein</fullName>
    </submittedName>
</protein>
<accession>A0A8X7BCM2</accession>
<sequence length="91" mass="9904">MITATVINGRNPLLGVSLKVEYITSTKVTSEVKSLLFGCILDNYSTIGPSPPHAVDFEASGWRRNCAGLLTVVWVKGGQRLTSLEKKRRGV</sequence>
<keyword evidence="2" id="KW-1185">Reference proteome</keyword>
<proteinExistence type="predicted"/>
<reference evidence="1" key="1">
    <citation type="submission" date="2020-08" db="EMBL/GenBank/DDBJ databases">
        <title>Multicomponent nature underlies the extraordinary mechanical properties of spider dragline silk.</title>
        <authorList>
            <person name="Kono N."/>
            <person name="Nakamura H."/>
            <person name="Mori M."/>
            <person name="Yoshida Y."/>
            <person name="Ohtoshi R."/>
            <person name="Malay A.D."/>
            <person name="Moran D.A.P."/>
            <person name="Tomita M."/>
            <person name="Numata K."/>
            <person name="Arakawa K."/>
        </authorList>
    </citation>
    <scope>NUCLEOTIDE SEQUENCE</scope>
</reference>
<evidence type="ECO:0000313" key="1">
    <source>
        <dbReference type="EMBL" id="GFY25774.1"/>
    </source>
</evidence>
<evidence type="ECO:0000313" key="2">
    <source>
        <dbReference type="Proteomes" id="UP000887159"/>
    </source>
</evidence>
<dbReference type="EMBL" id="BMAU01021373">
    <property type="protein sequence ID" value="GFY25774.1"/>
    <property type="molecule type" value="Genomic_DNA"/>
</dbReference>
<dbReference type="AlphaFoldDB" id="A0A8X7BCM2"/>
<comment type="caution">
    <text evidence="1">The sequence shown here is derived from an EMBL/GenBank/DDBJ whole genome shotgun (WGS) entry which is preliminary data.</text>
</comment>
<organism evidence="1 2">
    <name type="scientific">Trichonephila clavipes</name>
    <name type="common">Golden silk orbweaver</name>
    <name type="synonym">Nephila clavipes</name>
    <dbReference type="NCBI Taxonomy" id="2585209"/>
    <lineage>
        <taxon>Eukaryota</taxon>
        <taxon>Metazoa</taxon>
        <taxon>Ecdysozoa</taxon>
        <taxon>Arthropoda</taxon>
        <taxon>Chelicerata</taxon>
        <taxon>Arachnida</taxon>
        <taxon>Araneae</taxon>
        <taxon>Araneomorphae</taxon>
        <taxon>Entelegynae</taxon>
        <taxon>Araneoidea</taxon>
        <taxon>Nephilidae</taxon>
        <taxon>Trichonephila</taxon>
    </lineage>
</organism>
<dbReference type="Proteomes" id="UP000887159">
    <property type="component" value="Unassembled WGS sequence"/>
</dbReference>
<name>A0A8X7BCM2_TRICX</name>